<dbReference type="EMBL" id="AWWV01014124">
    <property type="protein sequence ID" value="OMO58801.1"/>
    <property type="molecule type" value="Genomic_DNA"/>
</dbReference>
<name>A0A1R3GL62_COCAP</name>
<feature type="non-terminal residue" evidence="1">
    <location>
        <position position="1"/>
    </location>
</feature>
<sequence>TQCRVVKTSKLNAQKFTLTTSEEAQVRYLEKYPYKLRDLVEAARLVLYGINPEPYKMKGIKKQKCSARVCTQLTIHEEVEKNGEKLDVPRRAIVVKKGGSQSCLLPQDSAECAPPKYRVDKWVRPVSQPVGRGADRGEYNMNPTRLAATQKRLEEQMVAVKTMLAAEANFLKYEKEIRAAVLGIGNFIDKNKPGASISQVNKLKDDLLSAQAQLVSIKGKLKITELDLKDAKKKANNKDDLLRKQTKARVKAEKKLQINNLNAELDAIYEDTVRQVLRARASVIYMIQQHKGIED</sequence>
<organism evidence="1 2">
    <name type="scientific">Corchorus capsularis</name>
    <name type="common">Jute</name>
    <dbReference type="NCBI Taxonomy" id="210143"/>
    <lineage>
        <taxon>Eukaryota</taxon>
        <taxon>Viridiplantae</taxon>
        <taxon>Streptophyta</taxon>
        <taxon>Embryophyta</taxon>
        <taxon>Tracheophyta</taxon>
        <taxon>Spermatophyta</taxon>
        <taxon>Magnoliopsida</taxon>
        <taxon>eudicotyledons</taxon>
        <taxon>Gunneridae</taxon>
        <taxon>Pentapetalae</taxon>
        <taxon>rosids</taxon>
        <taxon>malvids</taxon>
        <taxon>Malvales</taxon>
        <taxon>Malvaceae</taxon>
        <taxon>Grewioideae</taxon>
        <taxon>Apeibeae</taxon>
        <taxon>Corchorus</taxon>
    </lineage>
</organism>
<protein>
    <submittedName>
        <fullName evidence="1">Uncharacterized protein</fullName>
    </submittedName>
</protein>
<keyword evidence="2" id="KW-1185">Reference proteome</keyword>
<comment type="caution">
    <text evidence="1">The sequence shown here is derived from an EMBL/GenBank/DDBJ whole genome shotgun (WGS) entry which is preliminary data.</text>
</comment>
<evidence type="ECO:0000313" key="1">
    <source>
        <dbReference type="EMBL" id="OMO58801.1"/>
    </source>
</evidence>
<gene>
    <name evidence="1" type="ORF">CCACVL1_25349</name>
</gene>
<accession>A0A1R3GL62</accession>
<feature type="non-terminal residue" evidence="1">
    <location>
        <position position="295"/>
    </location>
</feature>
<reference evidence="1 2" key="1">
    <citation type="submission" date="2013-09" db="EMBL/GenBank/DDBJ databases">
        <title>Corchorus capsularis genome sequencing.</title>
        <authorList>
            <person name="Alam M."/>
            <person name="Haque M.S."/>
            <person name="Islam M.S."/>
            <person name="Emdad E.M."/>
            <person name="Islam M.M."/>
            <person name="Ahmed B."/>
            <person name="Halim A."/>
            <person name="Hossen Q.M.M."/>
            <person name="Hossain M.Z."/>
            <person name="Ahmed R."/>
            <person name="Khan M.M."/>
            <person name="Islam R."/>
            <person name="Rashid M.M."/>
            <person name="Khan S.A."/>
            <person name="Rahman M.S."/>
            <person name="Alam M."/>
        </authorList>
    </citation>
    <scope>NUCLEOTIDE SEQUENCE [LARGE SCALE GENOMIC DNA]</scope>
    <source>
        <strain evidence="2">cv. CVL-1</strain>
        <tissue evidence="1">Whole seedling</tissue>
    </source>
</reference>
<evidence type="ECO:0000313" key="2">
    <source>
        <dbReference type="Proteomes" id="UP000188268"/>
    </source>
</evidence>
<dbReference type="Gramene" id="OMO58801">
    <property type="protein sequence ID" value="OMO58801"/>
    <property type="gene ID" value="CCACVL1_25349"/>
</dbReference>
<proteinExistence type="predicted"/>
<dbReference type="AlphaFoldDB" id="A0A1R3GL62"/>
<dbReference type="Proteomes" id="UP000188268">
    <property type="component" value="Unassembled WGS sequence"/>
</dbReference>